<sequence>MEILAQENLHICLKLYEEIIQLMANKVKDTIMAEVKTDGYFSVDSTSDISHTDQLTLIIRYVSPEDGLPTEGFLTFLELKDHSGESIADLVFNYITTELKIDFRKCRGQSYDNAANMDGTFNDALESNLGRRASVYDDVVKIFSFLADLTLSKVELQRGVELLMQEYPEDVNQNLKNYFISTHMYYRNAELKLNKSFLFNNRHNYIMEGEIKRQISQMLSRRRTSINVAAMLNPGRKSIFSDPKLKVFRELNHDDVTEEHRKFFNMVAYHFNLTEDEVENSALSSPNVNEYSHMFKIKFSLNKF</sequence>
<protein>
    <submittedName>
        <fullName evidence="2">Zinc finger MYM-type protein 1</fullName>
    </submittedName>
</protein>
<feature type="domain" description="DUF4371" evidence="1">
    <location>
        <begin position="15"/>
        <end position="122"/>
    </location>
</feature>
<dbReference type="EMBL" id="BPLQ01005633">
    <property type="protein sequence ID" value="GIY16075.1"/>
    <property type="molecule type" value="Genomic_DNA"/>
</dbReference>
<keyword evidence="3" id="KW-1185">Reference proteome</keyword>
<dbReference type="PANTHER" id="PTHR45749:SF23">
    <property type="entry name" value="ZINC FINGER MYM-TYPE PROTEIN 1-LIKE"/>
    <property type="match status" value="1"/>
</dbReference>
<comment type="caution">
    <text evidence="2">The sequence shown here is derived from an EMBL/GenBank/DDBJ whole genome shotgun (WGS) entry which is preliminary data.</text>
</comment>
<dbReference type="Proteomes" id="UP001054837">
    <property type="component" value="Unassembled WGS sequence"/>
</dbReference>
<dbReference type="AlphaFoldDB" id="A0AAV4R3M5"/>
<evidence type="ECO:0000313" key="3">
    <source>
        <dbReference type="Proteomes" id="UP001054837"/>
    </source>
</evidence>
<dbReference type="PANTHER" id="PTHR45749">
    <property type="match status" value="1"/>
</dbReference>
<evidence type="ECO:0000313" key="2">
    <source>
        <dbReference type="EMBL" id="GIY16075.1"/>
    </source>
</evidence>
<dbReference type="InterPro" id="IPR025398">
    <property type="entry name" value="DUF4371"/>
</dbReference>
<evidence type="ECO:0000259" key="1">
    <source>
        <dbReference type="Pfam" id="PF14291"/>
    </source>
</evidence>
<accession>A0AAV4R3M5</accession>
<dbReference type="Pfam" id="PF14291">
    <property type="entry name" value="DUF4371"/>
    <property type="match status" value="1"/>
</dbReference>
<proteinExistence type="predicted"/>
<organism evidence="2 3">
    <name type="scientific">Caerostris darwini</name>
    <dbReference type="NCBI Taxonomy" id="1538125"/>
    <lineage>
        <taxon>Eukaryota</taxon>
        <taxon>Metazoa</taxon>
        <taxon>Ecdysozoa</taxon>
        <taxon>Arthropoda</taxon>
        <taxon>Chelicerata</taxon>
        <taxon>Arachnida</taxon>
        <taxon>Araneae</taxon>
        <taxon>Araneomorphae</taxon>
        <taxon>Entelegynae</taxon>
        <taxon>Araneoidea</taxon>
        <taxon>Araneidae</taxon>
        <taxon>Caerostris</taxon>
    </lineage>
</organism>
<gene>
    <name evidence="2" type="primary">ZMYM1_70</name>
    <name evidence="2" type="ORF">CDAR_126261</name>
</gene>
<reference evidence="2 3" key="1">
    <citation type="submission" date="2021-06" db="EMBL/GenBank/DDBJ databases">
        <title>Caerostris darwini draft genome.</title>
        <authorList>
            <person name="Kono N."/>
            <person name="Arakawa K."/>
        </authorList>
    </citation>
    <scope>NUCLEOTIDE SEQUENCE [LARGE SCALE GENOMIC DNA]</scope>
</reference>
<name>A0AAV4R3M5_9ARAC</name>